<dbReference type="Proteomes" id="UP000217446">
    <property type="component" value="Unassembled WGS sequence"/>
</dbReference>
<organism evidence="1 2">
    <name type="scientific">Streptomyces olivochromogenes</name>
    <dbReference type="NCBI Taxonomy" id="1963"/>
    <lineage>
        <taxon>Bacteria</taxon>
        <taxon>Bacillati</taxon>
        <taxon>Actinomycetota</taxon>
        <taxon>Actinomycetes</taxon>
        <taxon>Kitasatosporales</taxon>
        <taxon>Streptomycetaceae</taxon>
        <taxon>Streptomyces</taxon>
    </lineage>
</organism>
<reference evidence="2" key="1">
    <citation type="submission" date="2017-05" db="EMBL/GenBank/DDBJ databases">
        <title>Streptomyces olivochromogenes NBRC 3561 whole genome shotgun sequence.</title>
        <authorList>
            <person name="Dohra H."/>
            <person name="Kodani S."/>
        </authorList>
    </citation>
    <scope>NUCLEOTIDE SEQUENCE [LARGE SCALE GENOMIC DNA]</scope>
    <source>
        <strain evidence="2">NBRC 3561</strain>
    </source>
</reference>
<dbReference type="EMBL" id="BDQI01000058">
    <property type="protein sequence ID" value="GAX58594.1"/>
    <property type="molecule type" value="Genomic_DNA"/>
</dbReference>
<name>A0A286PGB5_STROL</name>
<keyword evidence="2" id="KW-1185">Reference proteome</keyword>
<accession>A0A286PGB5</accession>
<comment type="caution">
    <text evidence="1">The sequence shown here is derived from an EMBL/GenBank/DDBJ whole genome shotgun (WGS) entry which is preliminary data.</text>
</comment>
<dbReference type="AlphaFoldDB" id="A0A286PGB5"/>
<sequence length="211" mass="22531">MGCGDCCLQLCELFAVFAALRGELLGEPADQGTGRCFDVWVVNSTAARVVAPGPTEVFDLGACFSAFSTALSACLRRCWVALARASTLRLMMLPWCRRRRHRRERITLNTARTTGTEPVPCHPSLTSAAPIRNHGCHLTSLQLGGDPNDPRNLWIEPPDPGHKAGGGVNNAKDPVETKLHTAVCAGKVTLTAAQKAIVTDWTTALSSLGLG</sequence>
<gene>
    <name evidence="1" type="ORF">SO3561_10168</name>
</gene>
<proteinExistence type="predicted"/>
<evidence type="ECO:0000313" key="2">
    <source>
        <dbReference type="Proteomes" id="UP000217446"/>
    </source>
</evidence>
<evidence type="ECO:0000313" key="1">
    <source>
        <dbReference type="EMBL" id="GAX58594.1"/>
    </source>
</evidence>
<protein>
    <submittedName>
        <fullName evidence="1">Uncharacterized protein</fullName>
    </submittedName>
</protein>